<proteinExistence type="predicted"/>
<comment type="caution">
    <text evidence="2">The sequence shown here is derived from an EMBL/GenBank/DDBJ whole genome shotgun (WGS) entry which is preliminary data.</text>
</comment>
<organism evidence="2 3">
    <name type="scientific">Coniophora puteana (strain RWD-64-598)</name>
    <name type="common">Brown rot fungus</name>
    <dbReference type="NCBI Taxonomy" id="741705"/>
    <lineage>
        <taxon>Eukaryota</taxon>
        <taxon>Fungi</taxon>
        <taxon>Dikarya</taxon>
        <taxon>Basidiomycota</taxon>
        <taxon>Agaricomycotina</taxon>
        <taxon>Agaricomycetes</taxon>
        <taxon>Agaricomycetidae</taxon>
        <taxon>Boletales</taxon>
        <taxon>Coniophorineae</taxon>
        <taxon>Coniophoraceae</taxon>
        <taxon>Coniophora</taxon>
    </lineage>
</organism>
<dbReference type="Pfam" id="PF13460">
    <property type="entry name" value="NAD_binding_10"/>
    <property type="match status" value="1"/>
</dbReference>
<name>A0A5M3MY73_CONPW</name>
<gene>
    <name evidence="2" type="ORF">CONPUDRAFT_151098</name>
</gene>
<dbReference type="InterPro" id="IPR016040">
    <property type="entry name" value="NAD(P)-bd_dom"/>
</dbReference>
<dbReference type="OrthoDB" id="10262413at2759"/>
<dbReference type="GeneID" id="19202807"/>
<dbReference type="SUPFAM" id="SSF51735">
    <property type="entry name" value="NAD(P)-binding Rossmann-fold domains"/>
    <property type="match status" value="1"/>
</dbReference>
<dbReference type="OMA" id="EWGYEMA"/>
<evidence type="ECO:0000313" key="2">
    <source>
        <dbReference type="EMBL" id="EIW84049.1"/>
    </source>
</evidence>
<dbReference type="Gene3D" id="3.40.50.720">
    <property type="entry name" value="NAD(P)-binding Rossmann-like Domain"/>
    <property type="match status" value="1"/>
</dbReference>
<dbReference type="Proteomes" id="UP000053558">
    <property type="component" value="Unassembled WGS sequence"/>
</dbReference>
<dbReference type="PANTHER" id="PTHR48079">
    <property type="entry name" value="PROTEIN YEEZ"/>
    <property type="match status" value="1"/>
</dbReference>
<dbReference type="InterPro" id="IPR036291">
    <property type="entry name" value="NAD(P)-bd_dom_sf"/>
</dbReference>
<dbReference type="AlphaFoldDB" id="A0A5M3MY73"/>
<accession>A0A5M3MY73</accession>
<reference evidence="3" key="1">
    <citation type="journal article" date="2012" name="Science">
        <title>The Paleozoic origin of enzymatic lignin decomposition reconstructed from 31 fungal genomes.</title>
        <authorList>
            <person name="Floudas D."/>
            <person name="Binder M."/>
            <person name="Riley R."/>
            <person name="Barry K."/>
            <person name="Blanchette R.A."/>
            <person name="Henrissat B."/>
            <person name="Martinez A.T."/>
            <person name="Otillar R."/>
            <person name="Spatafora J.W."/>
            <person name="Yadav J.S."/>
            <person name="Aerts A."/>
            <person name="Benoit I."/>
            <person name="Boyd A."/>
            <person name="Carlson A."/>
            <person name="Copeland A."/>
            <person name="Coutinho P.M."/>
            <person name="de Vries R.P."/>
            <person name="Ferreira P."/>
            <person name="Findley K."/>
            <person name="Foster B."/>
            <person name="Gaskell J."/>
            <person name="Glotzer D."/>
            <person name="Gorecki P."/>
            <person name="Heitman J."/>
            <person name="Hesse C."/>
            <person name="Hori C."/>
            <person name="Igarashi K."/>
            <person name="Jurgens J.A."/>
            <person name="Kallen N."/>
            <person name="Kersten P."/>
            <person name="Kohler A."/>
            <person name="Kuees U."/>
            <person name="Kumar T.K.A."/>
            <person name="Kuo A."/>
            <person name="LaButti K."/>
            <person name="Larrondo L.F."/>
            <person name="Lindquist E."/>
            <person name="Ling A."/>
            <person name="Lombard V."/>
            <person name="Lucas S."/>
            <person name="Lundell T."/>
            <person name="Martin R."/>
            <person name="McLaughlin D.J."/>
            <person name="Morgenstern I."/>
            <person name="Morin E."/>
            <person name="Murat C."/>
            <person name="Nagy L.G."/>
            <person name="Nolan M."/>
            <person name="Ohm R.A."/>
            <person name="Patyshakuliyeva A."/>
            <person name="Rokas A."/>
            <person name="Ruiz-Duenas F.J."/>
            <person name="Sabat G."/>
            <person name="Salamov A."/>
            <person name="Samejima M."/>
            <person name="Schmutz J."/>
            <person name="Slot J.C."/>
            <person name="St John F."/>
            <person name="Stenlid J."/>
            <person name="Sun H."/>
            <person name="Sun S."/>
            <person name="Syed K."/>
            <person name="Tsang A."/>
            <person name="Wiebenga A."/>
            <person name="Young D."/>
            <person name="Pisabarro A."/>
            <person name="Eastwood D.C."/>
            <person name="Martin F."/>
            <person name="Cullen D."/>
            <person name="Grigoriev I.V."/>
            <person name="Hibbett D.S."/>
        </authorList>
    </citation>
    <scope>NUCLEOTIDE SEQUENCE [LARGE SCALE GENOMIC DNA]</scope>
    <source>
        <strain evidence="3">RWD-64-598 SS2</strain>
    </source>
</reference>
<dbReference type="GO" id="GO:0004029">
    <property type="term" value="F:aldehyde dehydrogenase (NAD+) activity"/>
    <property type="evidence" value="ECO:0007669"/>
    <property type="project" value="TreeGrafter"/>
</dbReference>
<dbReference type="PANTHER" id="PTHR48079:SF6">
    <property type="entry name" value="NAD(P)-BINDING DOMAIN-CONTAINING PROTEIN-RELATED"/>
    <property type="match status" value="1"/>
</dbReference>
<dbReference type="EMBL" id="JH711575">
    <property type="protein sequence ID" value="EIW84049.1"/>
    <property type="molecule type" value="Genomic_DNA"/>
</dbReference>
<protein>
    <submittedName>
        <fullName evidence="2">NAD(P)-binding protein</fullName>
    </submittedName>
</protein>
<evidence type="ECO:0000313" key="3">
    <source>
        <dbReference type="Proteomes" id="UP000053558"/>
    </source>
</evidence>
<dbReference type="GO" id="GO:0005737">
    <property type="term" value="C:cytoplasm"/>
    <property type="evidence" value="ECO:0007669"/>
    <property type="project" value="TreeGrafter"/>
</dbReference>
<sequence length="343" mass="37486">MSGKTQVFVTGATGYIGGSVLQRLLNHPSSANSEFTVLVRSEEKATKFEQAGYDNIKVLRGSLEDVDKIEAQAAKSDIVVHTADADDVGSAKAILAGLKKRKEETGKVPIYIHTSGTGVLVDRAEGAYESKTFYDDTDANQIESLADDQPHRNVDLLVVAADKEGYIKSYIILPSTIFGIATGPLFDKGIANPHSQQIPFLIKTGISRKQGGVVGEGVARWPCVHIDDIADLYGKVYDAILAGQDIGHGREGFYFGENGHYSWYDLSKAVSQALAEVGRSDKPEPTPFTKEEREKLPILWYYGTNSQCYSKRGRALGWAPKYGTEDMLKSVKPEVDAILNLQH</sequence>
<dbReference type="KEGG" id="cput:CONPUDRAFT_151098"/>
<evidence type="ECO:0000259" key="1">
    <source>
        <dbReference type="Pfam" id="PF13460"/>
    </source>
</evidence>
<dbReference type="InterPro" id="IPR051783">
    <property type="entry name" value="NAD(P)-dependent_oxidoreduct"/>
</dbReference>
<dbReference type="RefSeq" id="XP_007765864.1">
    <property type="nucleotide sequence ID" value="XM_007767674.1"/>
</dbReference>
<feature type="domain" description="NAD(P)-binding" evidence="1">
    <location>
        <begin position="11"/>
        <end position="100"/>
    </location>
</feature>
<keyword evidence="3" id="KW-1185">Reference proteome</keyword>